<protein>
    <submittedName>
        <fullName evidence="2">Uncharacterized protein</fullName>
    </submittedName>
</protein>
<dbReference type="EMBL" id="OOIL02000703">
    <property type="protein sequence ID" value="VFQ68598.1"/>
    <property type="molecule type" value="Genomic_DNA"/>
</dbReference>
<name>A0A484KVI1_9ASTE</name>
<accession>A0A484KVI1</accession>
<evidence type="ECO:0000313" key="2">
    <source>
        <dbReference type="EMBL" id="VFQ68598.1"/>
    </source>
</evidence>
<evidence type="ECO:0000313" key="3">
    <source>
        <dbReference type="Proteomes" id="UP000595140"/>
    </source>
</evidence>
<evidence type="ECO:0000256" key="1">
    <source>
        <dbReference type="SAM" id="MobiDB-lite"/>
    </source>
</evidence>
<reference evidence="2 3" key="1">
    <citation type="submission" date="2018-04" db="EMBL/GenBank/DDBJ databases">
        <authorList>
            <person name="Vogel A."/>
        </authorList>
    </citation>
    <scope>NUCLEOTIDE SEQUENCE [LARGE SCALE GENOMIC DNA]</scope>
</reference>
<feature type="compositionally biased region" description="Low complexity" evidence="1">
    <location>
        <begin position="1"/>
        <end position="17"/>
    </location>
</feature>
<proteinExistence type="predicted"/>
<organism evidence="2 3">
    <name type="scientific">Cuscuta campestris</name>
    <dbReference type="NCBI Taxonomy" id="132261"/>
    <lineage>
        <taxon>Eukaryota</taxon>
        <taxon>Viridiplantae</taxon>
        <taxon>Streptophyta</taxon>
        <taxon>Embryophyta</taxon>
        <taxon>Tracheophyta</taxon>
        <taxon>Spermatophyta</taxon>
        <taxon>Magnoliopsida</taxon>
        <taxon>eudicotyledons</taxon>
        <taxon>Gunneridae</taxon>
        <taxon>Pentapetalae</taxon>
        <taxon>asterids</taxon>
        <taxon>lamiids</taxon>
        <taxon>Solanales</taxon>
        <taxon>Convolvulaceae</taxon>
        <taxon>Cuscuteae</taxon>
        <taxon>Cuscuta</taxon>
        <taxon>Cuscuta subgen. Grammica</taxon>
        <taxon>Cuscuta sect. Cleistogrammica</taxon>
    </lineage>
</organism>
<keyword evidence="3" id="KW-1185">Reference proteome</keyword>
<dbReference type="AlphaFoldDB" id="A0A484KVI1"/>
<feature type="region of interest" description="Disordered" evidence="1">
    <location>
        <begin position="1"/>
        <end position="21"/>
    </location>
</feature>
<gene>
    <name evidence="2" type="ORF">CCAM_LOCUS10374</name>
</gene>
<dbReference type="Proteomes" id="UP000595140">
    <property type="component" value="Unassembled WGS sequence"/>
</dbReference>
<sequence>MGNKQSSSSSFSTKRSSACGGGLCARLHRRRADTEIPVEHIDHRNQEEDEPRWSPVHKKPAAAIVSNDGSGKVAAAGGRTHTIDRRASEFVKEQMQKFRQAV</sequence>